<dbReference type="Pfam" id="PF19515">
    <property type="entry name" value="DUF6048"/>
    <property type="match status" value="1"/>
</dbReference>
<evidence type="ECO:0000313" key="2">
    <source>
        <dbReference type="Proteomes" id="UP000663920"/>
    </source>
</evidence>
<keyword evidence="2" id="KW-1185">Reference proteome</keyword>
<accession>A0A975CQF5</accession>
<sequence length="239" mass="27689">MYKYFISICFFFVFVNGFSQEQKKDSLTIKTKDSIIYKTGYGLRLGIDVSKPIRAQFDKSYSGFEIIGDYRIKKNLYIAAEIGYEKEISFEDYTNSTSKGNYIRLGVNYNAYKNWLDMNNEIFVGYRYGFSLFEQTLNSYTPNTSSKDFGDYFPTIPITTPKTTTGLNAHWSELMIGIKAETFKNLFISFSVSYKIMMSVKDPKKFKSLYAPGFNRIFESNTGFGFNYTLSYLIPFAKK</sequence>
<dbReference type="AlphaFoldDB" id="A0A975CQF5"/>
<reference evidence="1 2" key="1">
    <citation type="submission" date="2021-03" db="EMBL/GenBank/DDBJ databases">
        <title>Complete genome of Polaribacter_sp.SM13.</title>
        <authorList>
            <person name="Jeong S.W."/>
            <person name="Bae J.W."/>
        </authorList>
    </citation>
    <scope>NUCLEOTIDE SEQUENCE [LARGE SCALE GENOMIC DNA]</scope>
    <source>
        <strain evidence="1 2">SM13</strain>
    </source>
</reference>
<gene>
    <name evidence="1" type="ORF">J3359_03940</name>
</gene>
<evidence type="ECO:0000313" key="1">
    <source>
        <dbReference type="EMBL" id="QTE23440.1"/>
    </source>
</evidence>
<protein>
    <submittedName>
        <fullName evidence="1">Uncharacterized protein</fullName>
    </submittedName>
</protein>
<dbReference type="EMBL" id="CP071869">
    <property type="protein sequence ID" value="QTE23440.1"/>
    <property type="molecule type" value="Genomic_DNA"/>
</dbReference>
<dbReference type="KEGG" id="pcea:J3359_03940"/>
<organism evidence="1 2">
    <name type="scientific">Polaribacter cellanae</name>
    <dbReference type="NCBI Taxonomy" id="2818493"/>
    <lineage>
        <taxon>Bacteria</taxon>
        <taxon>Pseudomonadati</taxon>
        <taxon>Bacteroidota</taxon>
        <taxon>Flavobacteriia</taxon>
        <taxon>Flavobacteriales</taxon>
        <taxon>Flavobacteriaceae</taxon>
    </lineage>
</organism>
<dbReference type="Proteomes" id="UP000663920">
    <property type="component" value="Chromosome"/>
</dbReference>
<proteinExistence type="predicted"/>
<dbReference type="InterPro" id="IPR046111">
    <property type="entry name" value="DUF6048"/>
</dbReference>
<name>A0A975CQF5_9FLAO</name>
<dbReference type="RefSeq" id="WP_208079450.1">
    <property type="nucleotide sequence ID" value="NZ_CP071869.1"/>
</dbReference>